<dbReference type="Proteomes" id="UP000221345">
    <property type="component" value="Segment"/>
</dbReference>
<dbReference type="EMBL" id="KX349313">
    <property type="protein sequence ID" value="AOO16545.1"/>
    <property type="molecule type" value="Genomic_DNA"/>
</dbReference>
<reference evidence="1 2" key="1">
    <citation type="journal article" date="2016" name="Environ. Microbiol.">
        <title>Genomic diversification of marine cyanophages into stable ecotypes.</title>
        <authorList>
            <person name="Marston M.F."/>
            <person name="Martiny J.B."/>
        </authorList>
    </citation>
    <scope>NUCLEOTIDE SEQUENCE [LARGE SCALE GENOMIC DNA]</scope>
    <source>
        <strain evidence="1">RW_06_0310</strain>
    </source>
</reference>
<keyword evidence="2" id="KW-1185">Reference proteome</keyword>
<evidence type="ECO:0000313" key="1">
    <source>
        <dbReference type="EMBL" id="AOO16545.1"/>
    </source>
</evidence>
<name>A0A1D7SS67_9CAUD</name>
<gene>
    <name evidence="1" type="ORF">RW060310_204</name>
</gene>
<sequence length="73" mass="8456">MTDDKTWTVMNDLQESFNQITTFSFLLDQLQEAVDAGDSQRIVDTTAALNAFYPPYCDNWDDKFKKAWDVVVK</sequence>
<protein>
    <submittedName>
        <fullName evidence="1">Uncharacterized protein</fullName>
    </submittedName>
</protein>
<evidence type="ECO:0000313" key="2">
    <source>
        <dbReference type="Proteomes" id="UP000221345"/>
    </source>
</evidence>
<proteinExistence type="predicted"/>
<organism evidence="1 2">
    <name type="scientific">Cyanophage S-RIM12 isolate RW_06_0310</name>
    <dbReference type="NCBI Taxonomy" id="2790659"/>
    <lineage>
        <taxon>Viruses</taxon>
        <taxon>Duplodnaviria</taxon>
        <taxon>Heunggongvirae</taxon>
        <taxon>Uroviricota</taxon>
        <taxon>Caudoviricetes</taxon>
        <taxon>Pantevenvirales</taxon>
        <taxon>Kyanoviridae</taxon>
        <taxon>Brizovirus</taxon>
        <taxon>Brizovirus rhodeisland06</taxon>
    </lineage>
</organism>
<accession>A0A1D7SS67</accession>